<evidence type="ECO:0000256" key="1">
    <source>
        <dbReference type="SAM" id="MobiDB-lite"/>
    </source>
</evidence>
<dbReference type="AlphaFoldDB" id="A0A9D5HK11"/>
<dbReference type="InterPro" id="IPR025486">
    <property type="entry name" value="DUF4378"/>
</dbReference>
<feature type="compositionally biased region" description="Basic and acidic residues" evidence="1">
    <location>
        <begin position="636"/>
        <end position="654"/>
    </location>
</feature>
<keyword evidence="5" id="KW-1185">Reference proteome</keyword>
<feature type="compositionally biased region" description="Low complexity" evidence="1">
    <location>
        <begin position="89"/>
        <end position="104"/>
    </location>
</feature>
<dbReference type="Pfam" id="PF12552">
    <property type="entry name" value="DUF3741"/>
    <property type="match status" value="1"/>
</dbReference>
<feature type="region of interest" description="Disordered" evidence="1">
    <location>
        <begin position="627"/>
        <end position="658"/>
    </location>
</feature>
<gene>
    <name evidence="4" type="ORF">J5N97_014974</name>
</gene>
<dbReference type="InterPro" id="IPR022212">
    <property type="entry name" value="DUF3741"/>
</dbReference>
<feature type="domain" description="DUF4378" evidence="3">
    <location>
        <begin position="766"/>
        <end position="926"/>
    </location>
</feature>
<evidence type="ECO:0008006" key="6">
    <source>
        <dbReference type="Google" id="ProtNLM"/>
    </source>
</evidence>
<protein>
    <recommendedName>
        <fullName evidence="6">DUF4378 domain-containing protein</fullName>
    </recommendedName>
</protein>
<feature type="region of interest" description="Disordered" evidence="1">
    <location>
        <begin position="86"/>
        <end position="120"/>
    </location>
</feature>
<dbReference type="EMBL" id="JAGGNH010000003">
    <property type="protein sequence ID" value="KAJ0979500.1"/>
    <property type="molecule type" value="Genomic_DNA"/>
</dbReference>
<name>A0A9D5HK11_9LILI</name>
<feature type="domain" description="DUF3741" evidence="2">
    <location>
        <begin position="230"/>
        <end position="270"/>
    </location>
</feature>
<accession>A0A9D5HK11</accession>
<organism evidence="4 5">
    <name type="scientific">Dioscorea zingiberensis</name>
    <dbReference type="NCBI Taxonomy" id="325984"/>
    <lineage>
        <taxon>Eukaryota</taxon>
        <taxon>Viridiplantae</taxon>
        <taxon>Streptophyta</taxon>
        <taxon>Embryophyta</taxon>
        <taxon>Tracheophyta</taxon>
        <taxon>Spermatophyta</taxon>
        <taxon>Magnoliopsida</taxon>
        <taxon>Liliopsida</taxon>
        <taxon>Dioscoreales</taxon>
        <taxon>Dioscoreaceae</taxon>
        <taxon>Dioscorea</taxon>
    </lineage>
</organism>
<evidence type="ECO:0000313" key="5">
    <source>
        <dbReference type="Proteomes" id="UP001085076"/>
    </source>
</evidence>
<dbReference type="Pfam" id="PF14309">
    <property type="entry name" value="DUF4378"/>
    <property type="match status" value="1"/>
</dbReference>
<feature type="compositionally biased region" description="Low complexity" evidence="1">
    <location>
        <begin position="142"/>
        <end position="165"/>
    </location>
</feature>
<comment type="caution">
    <text evidence="4">The sequence shown here is derived from an EMBL/GenBank/DDBJ whole genome shotgun (WGS) entry which is preliminary data.</text>
</comment>
<dbReference type="Proteomes" id="UP001085076">
    <property type="component" value="Miscellaneous, Linkage group lg03"/>
</dbReference>
<proteinExistence type="predicted"/>
<evidence type="ECO:0000259" key="2">
    <source>
        <dbReference type="Pfam" id="PF12552"/>
    </source>
</evidence>
<dbReference type="InterPro" id="IPR044257">
    <property type="entry name" value="TRM32-like"/>
</dbReference>
<evidence type="ECO:0000259" key="3">
    <source>
        <dbReference type="Pfam" id="PF14309"/>
    </source>
</evidence>
<feature type="region of interest" description="Disordered" evidence="1">
    <location>
        <begin position="49"/>
        <end position="70"/>
    </location>
</feature>
<sequence length="938" mass="105144">MAAFLRHQESTVRYDKNHMGWVWGFLHLFDFHHHLHVRKMLTDRKHSYGRHSEGAKITNLKQNAPQPGEEHELLLSEADISMEDKLNVKSKSSASSRIRSLISKKMSKKQDKKKKTSPLASKLQRTLSIHYLECNDYVLSDEMSSDSEASSAESNSGETESGTSSGHVTPTCEDTDRLRQFEVCGSVSNISHTGNNQLNELGNQFLENQLVLTEKLTHTKDTWLKFKSKSDAKGQSRDAAVYQSKDFMDMLDLFNINKELFHQISQDPNSVFAKHLPGKDASCSEMVLSKSGSFPGTAFSRKRRGGLSRFKHEGEGVTSSNSFVNQEGEPQSSNFTSVSSTNDNSLQCEAPRARMQLNIQKPDHAVMYSSGTVSNLEILLASPHGSNSQRDAGPVSSKGLKQRIQDLIQETKKGHQHISMDGLLHRIPYGHKVSGNVKEERLNLWDGPVLEKSVSANSRHYSKSFRRSRSLTESLDSYSRLLESFSFRESPKLPEELKLIQENAVVQDRKHPRAPGRVLSNPEYGPYPHTKGLPSGDGAVQSVCSYNPKPVDTIVLENDFKEANMFSLHTLASETIDEGLDETAKMNELDQNQNGISNDFDDLEELGDGNASIEHMVGVNDGVTVEENSEKSMLSDAHDHSRKPDGTDDLRQEESSNSFIQEQEVTFIEETCIKQIKPSTISVLNTCFEAEPASPSKYFVVEGSSEPSTGEIHCEGSDSFARSNGQSDHDNEVGVMEADIIKSPSQGVVANIDAFYVQVNKKDQVEFKYVQDLLKKSEFSGESLPREWYSPYPEVDHSLLHGEAECSNHDSDIARDDPEMSLDHQVRFNLINEVLADIYVRSFSYWPGFMHFNSRIRPLPTGYHVLEEVWGNISWHLGSQTQTSQNLDCVIARDFSTNDGWMNLRWDTECVALELEALIFDDLLHEAALDFNGLSISS</sequence>
<dbReference type="PANTHER" id="PTHR47071:SF9">
    <property type="entry name" value="TRM32-LIKE PROTEIN (DUF3741)"/>
    <property type="match status" value="1"/>
</dbReference>
<evidence type="ECO:0000313" key="4">
    <source>
        <dbReference type="EMBL" id="KAJ0979500.1"/>
    </source>
</evidence>
<dbReference type="PANTHER" id="PTHR47071">
    <property type="entry name" value="PROTEIN TRM32"/>
    <property type="match status" value="1"/>
</dbReference>
<reference evidence="4" key="2">
    <citation type="journal article" date="2022" name="Hortic Res">
        <title>The genome of Dioscorea zingiberensis sheds light on the biosynthesis, origin and evolution of the medicinally important diosgenin saponins.</title>
        <authorList>
            <person name="Li Y."/>
            <person name="Tan C."/>
            <person name="Li Z."/>
            <person name="Guo J."/>
            <person name="Li S."/>
            <person name="Chen X."/>
            <person name="Wang C."/>
            <person name="Dai X."/>
            <person name="Yang H."/>
            <person name="Song W."/>
            <person name="Hou L."/>
            <person name="Xu J."/>
            <person name="Tong Z."/>
            <person name="Xu A."/>
            <person name="Yuan X."/>
            <person name="Wang W."/>
            <person name="Yang Q."/>
            <person name="Chen L."/>
            <person name="Sun Z."/>
            <person name="Wang K."/>
            <person name="Pan B."/>
            <person name="Chen J."/>
            <person name="Bao Y."/>
            <person name="Liu F."/>
            <person name="Qi X."/>
            <person name="Gang D.R."/>
            <person name="Wen J."/>
            <person name="Li J."/>
        </authorList>
    </citation>
    <scope>NUCLEOTIDE SEQUENCE</scope>
    <source>
        <strain evidence="4">Dzin_1.0</strain>
    </source>
</reference>
<feature type="region of interest" description="Disordered" evidence="1">
    <location>
        <begin position="142"/>
        <end position="172"/>
    </location>
</feature>
<feature type="compositionally biased region" description="Basic residues" evidence="1">
    <location>
        <begin position="105"/>
        <end position="116"/>
    </location>
</feature>
<feature type="compositionally biased region" description="Polar residues" evidence="1">
    <location>
        <begin position="317"/>
        <end position="344"/>
    </location>
</feature>
<reference evidence="4" key="1">
    <citation type="submission" date="2021-03" db="EMBL/GenBank/DDBJ databases">
        <authorList>
            <person name="Li Z."/>
            <person name="Yang C."/>
        </authorList>
    </citation>
    <scope>NUCLEOTIDE SEQUENCE</scope>
    <source>
        <strain evidence="4">Dzin_1.0</strain>
        <tissue evidence="4">Leaf</tissue>
    </source>
</reference>
<feature type="region of interest" description="Disordered" evidence="1">
    <location>
        <begin position="311"/>
        <end position="344"/>
    </location>
</feature>
<dbReference type="OrthoDB" id="758104at2759"/>